<evidence type="ECO:0008006" key="3">
    <source>
        <dbReference type="Google" id="ProtNLM"/>
    </source>
</evidence>
<dbReference type="EMBL" id="JABEZZ010000010">
    <property type="protein sequence ID" value="MBA0597784.1"/>
    <property type="molecule type" value="Genomic_DNA"/>
</dbReference>
<dbReference type="AlphaFoldDB" id="A0A7J8Q8B4"/>
<comment type="caution">
    <text evidence="1">The sequence shown here is derived from an EMBL/GenBank/DDBJ whole genome shotgun (WGS) entry which is preliminary data.</text>
</comment>
<reference evidence="1 2" key="1">
    <citation type="journal article" date="2019" name="Genome Biol. Evol.">
        <title>Insights into the evolution of the New World diploid cottons (Gossypium, subgenus Houzingenia) based on genome sequencing.</title>
        <authorList>
            <person name="Grover C.E."/>
            <person name="Arick M.A. 2nd"/>
            <person name="Thrash A."/>
            <person name="Conover J.L."/>
            <person name="Sanders W.S."/>
            <person name="Peterson D.G."/>
            <person name="Frelichowski J.E."/>
            <person name="Scheffler J.A."/>
            <person name="Scheffler B.E."/>
            <person name="Wendel J.F."/>
        </authorList>
    </citation>
    <scope>NUCLEOTIDE SEQUENCE [LARGE SCALE GENOMIC DNA]</scope>
    <source>
        <strain evidence="1">8</strain>
        <tissue evidence="1">Leaf</tissue>
    </source>
</reference>
<dbReference type="Proteomes" id="UP000593578">
    <property type="component" value="Unassembled WGS sequence"/>
</dbReference>
<dbReference type="PANTHER" id="PTHR35218:SF9">
    <property type="entry name" value="ENDONUCLEASE_EXONUCLEASE_PHOSPHATASE DOMAIN-CONTAINING PROTEIN"/>
    <property type="match status" value="1"/>
</dbReference>
<protein>
    <recommendedName>
        <fullName evidence="3">Endonuclease/exonuclease/phosphatase domain-containing protein</fullName>
    </recommendedName>
</protein>
<evidence type="ECO:0000313" key="2">
    <source>
        <dbReference type="Proteomes" id="UP000593578"/>
    </source>
</evidence>
<proteinExistence type="predicted"/>
<organism evidence="1 2">
    <name type="scientific">Gossypium raimondii</name>
    <name type="common">Peruvian cotton</name>
    <name type="synonym">Gossypium klotzschianum subsp. raimondii</name>
    <dbReference type="NCBI Taxonomy" id="29730"/>
    <lineage>
        <taxon>Eukaryota</taxon>
        <taxon>Viridiplantae</taxon>
        <taxon>Streptophyta</taxon>
        <taxon>Embryophyta</taxon>
        <taxon>Tracheophyta</taxon>
        <taxon>Spermatophyta</taxon>
        <taxon>Magnoliopsida</taxon>
        <taxon>eudicotyledons</taxon>
        <taxon>Gunneridae</taxon>
        <taxon>Pentapetalae</taxon>
        <taxon>rosids</taxon>
        <taxon>malvids</taxon>
        <taxon>Malvales</taxon>
        <taxon>Malvaceae</taxon>
        <taxon>Malvoideae</taxon>
        <taxon>Gossypium</taxon>
    </lineage>
</organism>
<dbReference type="InterPro" id="IPR036691">
    <property type="entry name" value="Endo/exonu/phosph_ase_sf"/>
</dbReference>
<name>A0A7J8Q8B4_GOSRA</name>
<gene>
    <name evidence="1" type="ORF">Gorai_007575</name>
</gene>
<sequence>MEKELEGLSPEEEEVDVESVMNGTPWIFNNHLLLLHRLQEGDDPNLAQPRRASIIPSVWLRKDKLGRNFEEIGGKITATNNSIRECNLNLKNKQDKVKGIVLSIEEKEEDIEEDSEEISLERDEWKKRHRSNNHILGRFLSKGDDGLGDQKGTNCTNQISFNSPKIVFLMETKVDKYPMERIRLRCGFQFGIDVPAIGTYCGVSLGWKEEISVSLRSFSNNHIDVDIDDFERTPWLVYGDFNEILYSFKKEGGLPRDERRMEEFQTTINICRLEDVGFTDYCPLLFQTKREGLRRRIEGFRFKAWWVMKQPCEEEVKRLWEMSKGGMEKKLEYVWKGLQMWAWGIKKSHKELSTKLLARIEELDGIERTKKNLEYLIDVKIHLNLEIDKDERIEELENERGQLVIEKKKMADVERRYFQELFLSGGISNLIFYLGLKLASQKKVEPTKASERDGFPALFFQKYWHIGGKEVSNFCLNILNKDRSIEEINTTNIVPIPKVANPVNHKSF</sequence>
<evidence type="ECO:0000313" key="1">
    <source>
        <dbReference type="EMBL" id="MBA0597784.1"/>
    </source>
</evidence>
<dbReference type="PANTHER" id="PTHR35218">
    <property type="entry name" value="RNASE H DOMAIN-CONTAINING PROTEIN"/>
    <property type="match status" value="1"/>
</dbReference>
<dbReference type="SUPFAM" id="SSF56219">
    <property type="entry name" value="DNase I-like"/>
    <property type="match status" value="1"/>
</dbReference>
<accession>A0A7J8Q8B4</accession>